<reference evidence="2 3" key="1">
    <citation type="submission" date="2018-06" db="EMBL/GenBank/DDBJ databases">
        <authorList>
            <consortium name="Pathogen Informatics"/>
            <person name="Doyle S."/>
        </authorList>
    </citation>
    <scope>NUCLEOTIDE SEQUENCE [LARGE SCALE GENOMIC DNA]</scope>
    <source>
        <strain evidence="2 3">NCTC13337</strain>
    </source>
</reference>
<accession>A0A380MXB6</accession>
<keyword evidence="3" id="KW-1185">Reference proteome</keyword>
<dbReference type="EMBL" id="UHIC01000001">
    <property type="protein sequence ID" value="SUO96676.1"/>
    <property type="molecule type" value="Genomic_DNA"/>
</dbReference>
<dbReference type="Proteomes" id="UP000254601">
    <property type="component" value="Unassembled WGS sequence"/>
</dbReference>
<name>A0A380MXB6_9GAMM</name>
<evidence type="ECO:0000256" key="1">
    <source>
        <dbReference type="SAM" id="Coils"/>
    </source>
</evidence>
<dbReference type="AlphaFoldDB" id="A0A380MXB6"/>
<gene>
    <name evidence="2" type="ORF">NCTC13337_01967</name>
</gene>
<sequence length="418" mass="45567">MKLAKVAALFVLVILVAIASMVIFKNKNNNISFGNNAITNPLAEQKSAEDLTYAQEVRTYSAQFRQIKEALEEQTRRNAEEKARMQAEIDRLKLEQSRNDKTREQAQLNTQIQQLENQNKAIDQQNTELKAQLGNLENRLQELMSNAGNKIQEFDSSKVEAAVNDKVSALEQKIVDLTSQLSQRAEKPISSINTDDNPFTTATTSSITEAIRPSTGTDNEANVEQVERPERTHFSPYGLGVISSKGSNNPFSSFGGGNLLPDLPRVNTNNINTKTNPVGVTIASVNPKQERTIWPVYTLPITTILSDSVLLTPLVGRVPYGGNVNDPFKFELEIGADNLAANGHQIPGIAKMVAMGTAIGNREQQCVRAAIQTITFIFKDGRISTVNGGNSGSGEGAGQGSPYSGLAYLTDEWGKPCI</sequence>
<protein>
    <submittedName>
        <fullName evidence="2">Uncharacterized conserved protein containing a coiled-coil domain</fullName>
    </submittedName>
</protein>
<evidence type="ECO:0000313" key="3">
    <source>
        <dbReference type="Proteomes" id="UP000254601"/>
    </source>
</evidence>
<dbReference type="OrthoDB" id="7061550at2"/>
<organism evidence="2 3">
    <name type="scientific">Suttonella ornithocola</name>
    <dbReference type="NCBI Taxonomy" id="279832"/>
    <lineage>
        <taxon>Bacteria</taxon>
        <taxon>Pseudomonadati</taxon>
        <taxon>Pseudomonadota</taxon>
        <taxon>Gammaproteobacteria</taxon>
        <taxon>Cardiobacteriales</taxon>
        <taxon>Cardiobacteriaceae</taxon>
        <taxon>Suttonella</taxon>
    </lineage>
</organism>
<keyword evidence="1" id="KW-0175">Coiled coil</keyword>
<proteinExistence type="predicted"/>
<evidence type="ECO:0000313" key="2">
    <source>
        <dbReference type="EMBL" id="SUO96676.1"/>
    </source>
</evidence>
<dbReference type="RefSeq" id="WP_072577256.1">
    <property type="nucleotide sequence ID" value="NZ_LWHB01000151.1"/>
</dbReference>
<feature type="coiled-coil region" evidence="1">
    <location>
        <begin position="57"/>
        <end position="153"/>
    </location>
</feature>